<evidence type="ECO:0000313" key="2">
    <source>
        <dbReference type="Proteomes" id="UP000014408"/>
    </source>
</evidence>
<protein>
    <submittedName>
        <fullName evidence="1">Uncharacterized protein</fullName>
    </submittedName>
</protein>
<dbReference type="Pfam" id="PF09355">
    <property type="entry name" value="Phage_Gp19"/>
    <property type="match status" value="1"/>
</dbReference>
<keyword evidence="2" id="KW-1185">Reference proteome</keyword>
<dbReference type="STRING" id="1125779.HMPREF1219_00160"/>
<name>S2Z943_9CORY</name>
<dbReference type="AlphaFoldDB" id="S2Z943"/>
<proteinExistence type="predicted"/>
<evidence type="ECO:0000313" key="1">
    <source>
        <dbReference type="EMBL" id="EPD70865.1"/>
    </source>
</evidence>
<dbReference type="HOGENOM" id="CLU_142127_0_0_11"/>
<comment type="caution">
    <text evidence="1">The sequence shown here is derived from an EMBL/GenBank/DDBJ whole genome shotgun (WGS) entry which is preliminary data.</text>
</comment>
<organism evidence="1 2">
    <name type="scientific">Corynebacterium pyruviciproducens ATCC BAA-1742</name>
    <dbReference type="NCBI Taxonomy" id="1125779"/>
    <lineage>
        <taxon>Bacteria</taxon>
        <taxon>Bacillati</taxon>
        <taxon>Actinomycetota</taxon>
        <taxon>Actinomycetes</taxon>
        <taxon>Mycobacteriales</taxon>
        <taxon>Corynebacteriaceae</taxon>
        <taxon>Corynebacterium</taxon>
    </lineage>
</organism>
<dbReference type="Proteomes" id="UP000014408">
    <property type="component" value="Unassembled WGS sequence"/>
</dbReference>
<dbReference type="eggNOG" id="ENOG5031I04">
    <property type="taxonomic scope" value="Bacteria"/>
</dbReference>
<accession>S2Z943</accession>
<dbReference type="EMBL" id="ATBY01000002">
    <property type="protein sequence ID" value="EPD70865.1"/>
    <property type="molecule type" value="Genomic_DNA"/>
</dbReference>
<dbReference type="InterPro" id="IPR018963">
    <property type="entry name" value="Mycophage_D29_Gp19"/>
</dbReference>
<dbReference type="PATRIC" id="fig|1125779.3.peg.151"/>
<reference evidence="1 2" key="1">
    <citation type="submission" date="2013-05" db="EMBL/GenBank/DDBJ databases">
        <title>The Genome Sequence of Corynebacterium pyruviciproducens 1773O (ATCC BAA-1742).</title>
        <authorList>
            <consortium name="The Broad Institute Genomics Platform"/>
            <person name="Earl A."/>
            <person name="Ward D."/>
            <person name="Feldgarden M."/>
            <person name="Gevers D."/>
            <person name="Tong J."/>
            <person name="Walker B."/>
            <person name="Young S."/>
            <person name="Zeng Q."/>
            <person name="Gargeya S."/>
            <person name="Fitzgerald M."/>
            <person name="Haas B."/>
            <person name="Abouelleil A."/>
            <person name="Allen A.W."/>
            <person name="Alvarado L."/>
            <person name="Arachchi H.M."/>
            <person name="Berlin A.M."/>
            <person name="Chapman S.B."/>
            <person name="Gainer-Dewar J."/>
            <person name="Goldberg J."/>
            <person name="Griggs A."/>
            <person name="Gujja S."/>
            <person name="Hansen M."/>
            <person name="Howarth C."/>
            <person name="Imamovic A."/>
            <person name="Ireland A."/>
            <person name="Larimer J."/>
            <person name="McCowan C."/>
            <person name="Murphy C."/>
            <person name="Pearson M."/>
            <person name="Poon T.W."/>
            <person name="Priest M."/>
            <person name="Roberts A."/>
            <person name="Saif S."/>
            <person name="Shea T."/>
            <person name="Sisk P."/>
            <person name="Sykes S."/>
            <person name="Wortman J."/>
            <person name="Nusbaum C."/>
            <person name="Birren B."/>
        </authorList>
    </citation>
    <scope>NUCLEOTIDE SEQUENCE [LARGE SCALE GENOMIC DNA]</scope>
    <source>
        <strain evidence="1 2">ATCC BAA-1742</strain>
    </source>
</reference>
<sequence length="143" mass="15496">MGDLIGVTPEDIEKRLPRPLTALERERVAVLIEDAVEIIELEFARRGRVLGEELRSVPWLPAAVRRVVRQMVSAPVLVGVNVGVRSVSSTTGQVSDSVTYADVAHVDWGGVTLTDELAEYLGLVDGAPSGCFPQPGRWPEVPL</sequence>
<gene>
    <name evidence="1" type="ORF">HMPREF1219_00160</name>
</gene>